<evidence type="ECO:0000313" key="4">
    <source>
        <dbReference type="EMBL" id="SHN65000.1"/>
    </source>
</evidence>
<dbReference type="Gene3D" id="3.90.550.10">
    <property type="entry name" value="Spore Coat Polysaccharide Biosynthesis Protein SpsA, Chain A"/>
    <property type="match status" value="1"/>
</dbReference>
<dbReference type="STRING" id="198312.SAMN02745193_02817"/>
<dbReference type="SUPFAM" id="SSF53448">
    <property type="entry name" value="Nucleotide-diphospho-sugar transferases"/>
    <property type="match status" value="1"/>
</dbReference>
<keyword evidence="1 4" id="KW-0808">Transferase</keyword>
<reference evidence="5" key="1">
    <citation type="submission" date="2016-12" db="EMBL/GenBank/DDBJ databases">
        <authorList>
            <person name="Varghese N."/>
            <person name="Submissions S."/>
        </authorList>
    </citation>
    <scope>NUCLEOTIDE SEQUENCE [LARGE SCALE GENOMIC DNA]</scope>
    <source>
        <strain evidence="5">DSM 11032</strain>
    </source>
</reference>
<dbReference type="OrthoDB" id="9815559at2"/>
<dbReference type="GO" id="GO:0009103">
    <property type="term" value="P:lipopolysaccharide biosynthetic process"/>
    <property type="evidence" value="ECO:0007669"/>
    <property type="project" value="UniProtKB-KW"/>
</dbReference>
<evidence type="ECO:0000256" key="3">
    <source>
        <dbReference type="ARBA" id="ARBA00022985"/>
    </source>
</evidence>
<dbReference type="EMBL" id="FRDF01000019">
    <property type="protein sequence ID" value="SHN65000.1"/>
    <property type="molecule type" value="Genomic_DNA"/>
</dbReference>
<dbReference type="Proteomes" id="UP000184391">
    <property type="component" value="Unassembled WGS sequence"/>
</dbReference>
<sequence>MSRILIIIPARLASTRFPAKPLAMLTGADGVPRPALHYTWQAGLAAARVLGTQARCVIATDDQAIADLADAEGMVSVMTPTSCTNGTERCAAALVALGEAPDIVVNLQGDAPLTPTAMVAAVVARLEADPGLAMATAATPASPAVLAHLQTDAAAGRVGGTTVVCDSKGRALYFSKSIIPHVSPGTTPIESVLLHLGLYAYRPAALADYAARAPAPLELQEGLEQLRFIDAGLPVGVAICAAPGWEMIELNNPGDIALIEPELARRAALELA</sequence>
<dbReference type="InterPro" id="IPR029044">
    <property type="entry name" value="Nucleotide-diphossugar_trans"/>
</dbReference>
<evidence type="ECO:0000256" key="2">
    <source>
        <dbReference type="ARBA" id="ARBA00022695"/>
    </source>
</evidence>
<organism evidence="4 5">
    <name type="scientific">Erythrobacter sanguineus</name>
    <dbReference type="NCBI Taxonomy" id="198312"/>
    <lineage>
        <taxon>Bacteria</taxon>
        <taxon>Pseudomonadati</taxon>
        <taxon>Pseudomonadota</taxon>
        <taxon>Alphaproteobacteria</taxon>
        <taxon>Sphingomonadales</taxon>
        <taxon>Erythrobacteraceae</taxon>
        <taxon>Erythrobacter/Porphyrobacter group</taxon>
        <taxon>Erythrobacter</taxon>
    </lineage>
</organism>
<dbReference type="NCBIfam" id="NF003950">
    <property type="entry name" value="PRK05450.1-3"/>
    <property type="match status" value="1"/>
</dbReference>
<proteinExistence type="predicted"/>
<evidence type="ECO:0000256" key="1">
    <source>
        <dbReference type="ARBA" id="ARBA00022679"/>
    </source>
</evidence>
<keyword evidence="3" id="KW-0448">Lipopolysaccharide biosynthesis</keyword>
<name>A0A1M7T2K2_9SPHN</name>
<keyword evidence="2 4" id="KW-0548">Nucleotidyltransferase</keyword>
<protein>
    <submittedName>
        <fullName evidence="4">3-deoxy-manno-octulosonate cytidylyltransferase (CMP-KDO synthetase)</fullName>
    </submittedName>
</protein>
<dbReference type="PANTHER" id="PTHR42866:SF2">
    <property type="entry name" value="3-DEOXY-MANNO-OCTULOSONATE CYTIDYLYLTRANSFERASE, MITOCHONDRIAL"/>
    <property type="match status" value="1"/>
</dbReference>
<evidence type="ECO:0000313" key="5">
    <source>
        <dbReference type="Proteomes" id="UP000184391"/>
    </source>
</evidence>
<keyword evidence="5" id="KW-1185">Reference proteome</keyword>
<dbReference type="Pfam" id="PF02348">
    <property type="entry name" value="CTP_transf_3"/>
    <property type="match status" value="1"/>
</dbReference>
<dbReference type="InterPro" id="IPR003329">
    <property type="entry name" value="Cytidylyl_trans"/>
</dbReference>
<dbReference type="GO" id="GO:0005829">
    <property type="term" value="C:cytosol"/>
    <property type="evidence" value="ECO:0007669"/>
    <property type="project" value="TreeGrafter"/>
</dbReference>
<dbReference type="RefSeq" id="WP_072675646.1">
    <property type="nucleotide sequence ID" value="NZ_FRDF01000019.1"/>
</dbReference>
<gene>
    <name evidence="4" type="ORF">SAMN02745193_02817</name>
</gene>
<dbReference type="GO" id="GO:0008690">
    <property type="term" value="F:3-deoxy-manno-octulosonate cytidylyltransferase activity"/>
    <property type="evidence" value="ECO:0007669"/>
    <property type="project" value="TreeGrafter"/>
</dbReference>
<dbReference type="PANTHER" id="PTHR42866">
    <property type="entry name" value="3-DEOXY-MANNO-OCTULOSONATE CYTIDYLYLTRANSFERASE"/>
    <property type="match status" value="1"/>
</dbReference>
<dbReference type="AlphaFoldDB" id="A0A1M7T2K2"/>
<accession>A0A1M7T2K2</accession>